<accession>A0ACB8RA20</accession>
<protein>
    <submittedName>
        <fullName evidence="1">Uncharacterized protein</fullName>
    </submittedName>
</protein>
<comment type="caution">
    <text evidence="1">The sequence shown here is derived from an EMBL/GenBank/DDBJ whole genome shotgun (WGS) entry which is preliminary data.</text>
</comment>
<name>A0ACB8RA20_9AGAM</name>
<sequence>MNSPIDYASRSPSPAAEFDKTVDQSYDMLTAYMKSHPDSAQEMLFLHWKTVMNGRQQVPTEGDSILSLRDTLGAYRYYREAKNLYEGIVAIISRLNESKQEIDGESVPDALEIEKRRKVLNDYAKFAQASERPTPEDVDDEEVPSVENLNTLNEILEDESCGYCDQAGHPAVAFSRMATDMMDGFDEIF</sequence>
<keyword evidence="2" id="KW-1185">Reference proteome</keyword>
<gene>
    <name evidence="1" type="ORF">FA95DRAFT_1599154</name>
</gene>
<dbReference type="Proteomes" id="UP000814033">
    <property type="component" value="Unassembled WGS sequence"/>
</dbReference>
<organism evidence="1 2">
    <name type="scientific">Auriscalpium vulgare</name>
    <dbReference type="NCBI Taxonomy" id="40419"/>
    <lineage>
        <taxon>Eukaryota</taxon>
        <taxon>Fungi</taxon>
        <taxon>Dikarya</taxon>
        <taxon>Basidiomycota</taxon>
        <taxon>Agaricomycotina</taxon>
        <taxon>Agaricomycetes</taxon>
        <taxon>Russulales</taxon>
        <taxon>Auriscalpiaceae</taxon>
        <taxon>Auriscalpium</taxon>
    </lineage>
</organism>
<evidence type="ECO:0000313" key="1">
    <source>
        <dbReference type="EMBL" id="KAI0041034.1"/>
    </source>
</evidence>
<reference evidence="1" key="2">
    <citation type="journal article" date="2022" name="New Phytol.">
        <title>Evolutionary transition to the ectomycorrhizal habit in the genomes of a hyperdiverse lineage of mushroom-forming fungi.</title>
        <authorList>
            <person name="Looney B."/>
            <person name="Miyauchi S."/>
            <person name="Morin E."/>
            <person name="Drula E."/>
            <person name="Courty P.E."/>
            <person name="Kohler A."/>
            <person name="Kuo A."/>
            <person name="LaButti K."/>
            <person name="Pangilinan J."/>
            <person name="Lipzen A."/>
            <person name="Riley R."/>
            <person name="Andreopoulos W."/>
            <person name="He G."/>
            <person name="Johnson J."/>
            <person name="Nolan M."/>
            <person name="Tritt A."/>
            <person name="Barry K.W."/>
            <person name="Grigoriev I.V."/>
            <person name="Nagy L.G."/>
            <person name="Hibbett D."/>
            <person name="Henrissat B."/>
            <person name="Matheny P.B."/>
            <person name="Labbe J."/>
            <person name="Martin F.M."/>
        </authorList>
    </citation>
    <scope>NUCLEOTIDE SEQUENCE</scope>
    <source>
        <strain evidence="1">FP105234-sp</strain>
    </source>
</reference>
<dbReference type="EMBL" id="MU276149">
    <property type="protein sequence ID" value="KAI0041034.1"/>
    <property type="molecule type" value="Genomic_DNA"/>
</dbReference>
<proteinExistence type="predicted"/>
<evidence type="ECO:0000313" key="2">
    <source>
        <dbReference type="Proteomes" id="UP000814033"/>
    </source>
</evidence>
<reference evidence="1" key="1">
    <citation type="submission" date="2021-02" db="EMBL/GenBank/DDBJ databases">
        <authorList>
            <consortium name="DOE Joint Genome Institute"/>
            <person name="Ahrendt S."/>
            <person name="Looney B.P."/>
            <person name="Miyauchi S."/>
            <person name="Morin E."/>
            <person name="Drula E."/>
            <person name="Courty P.E."/>
            <person name="Chicoki N."/>
            <person name="Fauchery L."/>
            <person name="Kohler A."/>
            <person name="Kuo A."/>
            <person name="Labutti K."/>
            <person name="Pangilinan J."/>
            <person name="Lipzen A."/>
            <person name="Riley R."/>
            <person name="Andreopoulos W."/>
            <person name="He G."/>
            <person name="Johnson J."/>
            <person name="Barry K.W."/>
            <person name="Grigoriev I.V."/>
            <person name="Nagy L."/>
            <person name="Hibbett D."/>
            <person name="Henrissat B."/>
            <person name="Matheny P.B."/>
            <person name="Labbe J."/>
            <person name="Martin F."/>
        </authorList>
    </citation>
    <scope>NUCLEOTIDE SEQUENCE</scope>
    <source>
        <strain evidence="1">FP105234-sp</strain>
    </source>
</reference>